<sequence>MQSEPEDDEPALNTAQRGKKKSKSTLITSSAPAQPRPKWTKQPTAAHLQQAQIDSAAQAKLVEDLQRKLAKEKRKNERIEGKRTSLCTSHHILIAFQAELNDLDNSRLRAESEERDEPQVQMSSFSGSFRSKGIVGGTKLVPVPAKHLYRAGEKPVRYSQAPAGEDYNKEDEDDEQDEDEDEAQQVGKHSDGGLQDEDEDPFNNHDSHSSVSPPSFVIHSAQSLTPTPHTPTNSSSAIHTPSTAVPPSTQVQKRKSTGSVSTSSGSQKRRKLGPPGTAEKVPALKKVQYVNGHSPARARTNASDFVHAVELKVNEARHIFAIKVYTINGFPTPAQEDEWVDECWFKVNERSVEKYELIDRVSKMYTTNARTVMITAIRPLIPGAFNLRSGLDAATTTANEETAKRLIRKASFHYKDTVAETGFIQGPIIHDALKAVCFPQKKCQGVEFASEFSPIRVETLALLFTIIEFLLREWEDGTFTKATFDETEGARWYKTHLGNITDWNALLPASSERFRQALHDTLRQGVGAARIQSAGSLDDAARARALAELEAMNVNEPIVIATDASRAAAQIASGW</sequence>
<evidence type="ECO:0000313" key="3">
    <source>
        <dbReference type="EMBL" id="CAK5274930.1"/>
    </source>
</evidence>
<evidence type="ECO:0000313" key="4">
    <source>
        <dbReference type="Proteomes" id="UP001295794"/>
    </source>
</evidence>
<dbReference type="Proteomes" id="UP001295794">
    <property type="component" value="Unassembled WGS sequence"/>
</dbReference>
<feature type="compositionally biased region" description="Acidic residues" evidence="1">
    <location>
        <begin position="1"/>
        <end position="10"/>
    </location>
</feature>
<organism evidence="3 4">
    <name type="scientific">Mycena citricolor</name>
    <dbReference type="NCBI Taxonomy" id="2018698"/>
    <lineage>
        <taxon>Eukaryota</taxon>
        <taxon>Fungi</taxon>
        <taxon>Dikarya</taxon>
        <taxon>Basidiomycota</taxon>
        <taxon>Agaricomycotina</taxon>
        <taxon>Agaricomycetes</taxon>
        <taxon>Agaricomycetidae</taxon>
        <taxon>Agaricales</taxon>
        <taxon>Marasmiineae</taxon>
        <taxon>Mycenaceae</taxon>
        <taxon>Mycena</taxon>
    </lineage>
</organism>
<feature type="compositionally biased region" description="Low complexity" evidence="1">
    <location>
        <begin position="223"/>
        <end position="236"/>
    </location>
</feature>
<feature type="region of interest" description="Disordered" evidence="1">
    <location>
        <begin position="1"/>
        <end position="50"/>
    </location>
</feature>
<accession>A0AAD2Q4J4</accession>
<dbReference type="Pfam" id="PF20149">
    <property type="entry name" value="DUF6532"/>
    <property type="match status" value="1"/>
</dbReference>
<feature type="compositionally biased region" description="Polar residues" evidence="1">
    <location>
        <begin position="41"/>
        <end position="50"/>
    </location>
</feature>
<reference evidence="3" key="1">
    <citation type="submission" date="2023-11" db="EMBL/GenBank/DDBJ databases">
        <authorList>
            <person name="De Vega J J."/>
            <person name="De Vega J J."/>
        </authorList>
    </citation>
    <scope>NUCLEOTIDE SEQUENCE</scope>
</reference>
<feature type="compositionally biased region" description="Acidic residues" evidence="1">
    <location>
        <begin position="168"/>
        <end position="183"/>
    </location>
</feature>
<comment type="caution">
    <text evidence="3">The sequence shown here is derived from an EMBL/GenBank/DDBJ whole genome shotgun (WGS) entry which is preliminary data.</text>
</comment>
<feature type="compositionally biased region" description="Polar residues" evidence="1">
    <location>
        <begin position="237"/>
        <end position="251"/>
    </location>
</feature>
<gene>
    <name evidence="3" type="ORF">MYCIT1_LOCUS22348</name>
</gene>
<evidence type="ECO:0000259" key="2">
    <source>
        <dbReference type="Pfam" id="PF20149"/>
    </source>
</evidence>
<name>A0AAD2Q4J4_9AGAR</name>
<feature type="region of interest" description="Disordered" evidence="1">
    <location>
        <begin position="107"/>
        <end position="281"/>
    </location>
</feature>
<dbReference type="AlphaFoldDB" id="A0AAD2Q4J4"/>
<dbReference type="EMBL" id="CAVNYO010000403">
    <property type="protein sequence ID" value="CAK5274930.1"/>
    <property type="molecule type" value="Genomic_DNA"/>
</dbReference>
<dbReference type="InterPro" id="IPR045341">
    <property type="entry name" value="DUF6532"/>
</dbReference>
<feature type="compositionally biased region" description="Polar residues" evidence="1">
    <location>
        <begin position="120"/>
        <end position="129"/>
    </location>
</feature>
<evidence type="ECO:0000256" key="1">
    <source>
        <dbReference type="SAM" id="MobiDB-lite"/>
    </source>
</evidence>
<feature type="domain" description="DUF6532" evidence="2">
    <location>
        <begin position="316"/>
        <end position="503"/>
    </location>
</feature>
<proteinExistence type="predicted"/>
<protein>
    <recommendedName>
        <fullName evidence="2">DUF6532 domain-containing protein</fullName>
    </recommendedName>
</protein>
<keyword evidence="4" id="KW-1185">Reference proteome</keyword>
<feature type="compositionally biased region" description="Low complexity" evidence="1">
    <location>
        <begin position="257"/>
        <end position="266"/>
    </location>
</feature>